<comment type="caution">
    <text evidence="2">The sequence shown here is derived from an EMBL/GenBank/DDBJ whole genome shotgun (WGS) entry which is preliminary data.</text>
</comment>
<protein>
    <submittedName>
        <fullName evidence="2">Uncharacterized protein</fullName>
    </submittedName>
</protein>
<evidence type="ECO:0000313" key="3">
    <source>
        <dbReference type="Proteomes" id="UP000824232"/>
    </source>
</evidence>
<reference evidence="2" key="2">
    <citation type="journal article" date="2021" name="PeerJ">
        <title>Extensive microbial diversity within the chicken gut microbiome revealed by metagenomics and culture.</title>
        <authorList>
            <person name="Gilroy R."/>
            <person name="Ravi A."/>
            <person name="Getino M."/>
            <person name="Pursley I."/>
            <person name="Horton D.L."/>
            <person name="Alikhan N.F."/>
            <person name="Baker D."/>
            <person name="Gharbi K."/>
            <person name="Hall N."/>
            <person name="Watson M."/>
            <person name="Adriaenssens E.M."/>
            <person name="Foster-Nyarko E."/>
            <person name="Jarju S."/>
            <person name="Secka A."/>
            <person name="Antonio M."/>
            <person name="Oren A."/>
            <person name="Chaudhuri R.R."/>
            <person name="La Ragione R."/>
            <person name="Hildebrand F."/>
            <person name="Pallen M.J."/>
        </authorList>
    </citation>
    <scope>NUCLEOTIDE SEQUENCE</scope>
    <source>
        <strain evidence="2">CHK184-20233</strain>
    </source>
</reference>
<feature type="transmembrane region" description="Helical" evidence="1">
    <location>
        <begin position="34"/>
        <end position="50"/>
    </location>
</feature>
<gene>
    <name evidence="2" type="ORF">IAB38_05225</name>
</gene>
<keyword evidence="1" id="KW-0812">Transmembrane</keyword>
<organism evidence="2 3">
    <name type="scientific">Candidatus Onthousia excrementipullorum</name>
    <dbReference type="NCBI Taxonomy" id="2840884"/>
    <lineage>
        <taxon>Bacteria</taxon>
        <taxon>Bacillati</taxon>
        <taxon>Bacillota</taxon>
        <taxon>Bacilli</taxon>
        <taxon>Candidatus Onthousia</taxon>
    </lineage>
</organism>
<keyword evidence="1" id="KW-1133">Transmembrane helix</keyword>
<dbReference type="Proteomes" id="UP000824232">
    <property type="component" value="Unassembled WGS sequence"/>
</dbReference>
<proteinExistence type="predicted"/>
<feature type="transmembrane region" description="Helical" evidence="1">
    <location>
        <begin position="7"/>
        <end position="28"/>
    </location>
</feature>
<evidence type="ECO:0000313" key="2">
    <source>
        <dbReference type="EMBL" id="HIR59434.1"/>
    </source>
</evidence>
<dbReference type="EMBL" id="DVHC01000055">
    <property type="protein sequence ID" value="HIR59434.1"/>
    <property type="molecule type" value="Genomic_DNA"/>
</dbReference>
<dbReference type="AlphaFoldDB" id="A0A9D1DV85"/>
<evidence type="ECO:0000256" key="1">
    <source>
        <dbReference type="SAM" id="Phobius"/>
    </source>
</evidence>
<name>A0A9D1DV85_9FIRM</name>
<sequence>MTKKRKLEIEAVACIILYVVLVVMVILGHNILDIGYLIVLTFYLIRLFLCRRRNNKSCK</sequence>
<keyword evidence="1" id="KW-0472">Membrane</keyword>
<reference evidence="2" key="1">
    <citation type="submission" date="2020-10" db="EMBL/GenBank/DDBJ databases">
        <authorList>
            <person name="Gilroy R."/>
        </authorList>
    </citation>
    <scope>NUCLEOTIDE SEQUENCE</scope>
    <source>
        <strain evidence="2">CHK184-20233</strain>
    </source>
</reference>
<accession>A0A9D1DV85</accession>